<feature type="region of interest" description="Disordered" evidence="1">
    <location>
        <begin position="393"/>
        <end position="424"/>
    </location>
</feature>
<proteinExistence type="predicted"/>
<gene>
    <name evidence="2" type="ORF">Ptr86124_013499</name>
</gene>
<feature type="compositionally biased region" description="Low complexity" evidence="1">
    <location>
        <begin position="144"/>
        <end position="153"/>
    </location>
</feature>
<dbReference type="AlphaFoldDB" id="A0A922ST42"/>
<comment type="caution">
    <text evidence="2">The sequence shown here is derived from an EMBL/GenBank/DDBJ whole genome shotgun (WGS) entry which is preliminary data.</text>
</comment>
<feature type="region of interest" description="Disordered" evidence="1">
    <location>
        <begin position="33"/>
        <end position="153"/>
    </location>
</feature>
<evidence type="ECO:0000256" key="1">
    <source>
        <dbReference type="SAM" id="MobiDB-lite"/>
    </source>
</evidence>
<protein>
    <submittedName>
        <fullName evidence="2">CAF-1-p150 domain containing protein</fullName>
    </submittedName>
</protein>
<accession>A0A922ST42</accession>
<dbReference type="EMBL" id="NRDI02000038">
    <property type="protein sequence ID" value="KAI1507565.1"/>
    <property type="molecule type" value="Genomic_DNA"/>
</dbReference>
<feature type="compositionally biased region" description="Basic and acidic residues" evidence="1">
    <location>
        <begin position="33"/>
        <end position="68"/>
    </location>
</feature>
<evidence type="ECO:0000313" key="3">
    <source>
        <dbReference type="Proteomes" id="UP000249757"/>
    </source>
</evidence>
<keyword evidence="3" id="KW-1185">Reference proteome</keyword>
<dbReference type="Proteomes" id="UP000249757">
    <property type="component" value="Unassembled WGS sequence"/>
</dbReference>
<organism evidence="2 3">
    <name type="scientific">Pyrenophora tritici-repentis</name>
    <dbReference type="NCBI Taxonomy" id="45151"/>
    <lineage>
        <taxon>Eukaryota</taxon>
        <taxon>Fungi</taxon>
        <taxon>Dikarya</taxon>
        <taxon>Ascomycota</taxon>
        <taxon>Pezizomycotina</taxon>
        <taxon>Dothideomycetes</taxon>
        <taxon>Pleosporomycetidae</taxon>
        <taxon>Pleosporales</taxon>
        <taxon>Pleosporineae</taxon>
        <taxon>Pleosporaceae</taxon>
        <taxon>Pyrenophora</taxon>
    </lineage>
</organism>
<evidence type="ECO:0000313" key="2">
    <source>
        <dbReference type="EMBL" id="KAI1507565.1"/>
    </source>
</evidence>
<name>A0A922ST42_9PLEO</name>
<reference evidence="3" key="1">
    <citation type="journal article" date="2022" name="Microb. Genom.">
        <title>A global pangenome for the wheat fungal pathogen Pyrenophora tritici-repentis and prediction of effector protein structural homology.</title>
        <authorList>
            <person name="Moolhuijzen P.M."/>
            <person name="See P.T."/>
            <person name="Shi G."/>
            <person name="Powell H.R."/>
            <person name="Cockram J."/>
            <person name="Jorgensen L.N."/>
            <person name="Benslimane H."/>
            <person name="Strelkov S.E."/>
            <person name="Turner J."/>
            <person name="Liu Z."/>
            <person name="Moffat C.S."/>
        </authorList>
    </citation>
    <scope>NUCLEOTIDE SEQUENCE [LARGE SCALE GENOMIC DNA]</scope>
</reference>
<sequence length="589" mass="66558">MVRRRQQHELQLQKAERSELKKQARLLKLQKAQEKRLERERLKEVREKERAAKLAEKERQKAARDAEKATQLFQKGKCKASQASTQKQKHQKRVVVDSSNVQADVAAPPVPTQTTRLGRTTKVPSKYKHASTTSLEDSRDVTRQAPSAPQAQAALPTRAVYAPNVSWQKLFWVSFPDTKRLDETATLAIQLFPEDRESLGHDPWLAEACSMTLHNTVIPSGNEDCFIHQGLVTALATKALAQISVDVHTWDWLATQLQGNLLSRSCTDKDGNALHGILFLHWTTNEPTNPTLDKVYSTVRLLKHIHPASFRVYPNENEAEQERNKLGDIRALDEVASSSPQEFSYRPRTCYGHGPCKLRDYQTTVHKRTQSGCATHVHVRKRGDHYELTCQPEAQMLETTSQNSRGRKKKPIVASKSSRTPAHSADHSAHWFHQEFVPSLQSCEFRVFIATEPSKKGIRGRIGQVIAIAKTSFNSDTQALAVREFLPEDLEPALTRLDLVRFALFVFERLRARPDSMIFFESLEVGVRLDIGVANTRTAKKAFFVNEITRWYGAHYFSYHICAEPKTQICKAFAGAFAMVINSGTGCVS</sequence>